<accession>A0ACD5V9H9</accession>
<name>A0ACD5V9H9_AVESA</name>
<evidence type="ECO:0000313" key="2">
    <source>
        <dbReference type="Proteomes" id="UP001732700"/>
    </source>
</evidence>
<organism evidence="1 2">
    <name type="scientific">Avena sativa</name>
    <name type="common">Oat</name>
    <dbReference type="NCBI Taxonomy" id="4498"/>
    <lineage>
        <taxon>Eukaryota</taxon>
        <taxon>Viridiplantae</taxon>
        <taxon>Streptophyta</taxon>
        <taxon>Embryophyta</taxon>
        <taxon>Tracheophyta</taxon>
        <taxon>Spermatophyta</taxon>
        <taxon>Magnoliopsida</taxon>
        <taxon>Liliopsida</taxon>
        <taxon>Poales</taxon>
        <taxon>Poaceae</taxon>
        <taxon>BOP clade</taxon>
        <taxon>Pooideae</taxon>
        <taxon>Poodae</taxon>
        <taxon>Poeae</taxon>
        <taxon>Poeae Chloroplast Group 1 (Aveneae type)</taxon>
        <taxon>Aveninae</taxon>
        <taxon>Avena</taxon>
    </lineage>
</organism>
<keyword evidence="2" id="KW-1185">Reference proteome</keyword>
<reference evidence="1" key="1">
    <citation type="submission" date="2021-05" db="EMBL/GenBank/DDBJ databases">
        <authorList>
            <person name="Scholz U."/>
            <person name="Mascher M."/>
            <person name="Fiebig A."/>
        </authorList>
    </citation>
    <scope>NUCLEOTIDE SEQUENCE [LARGE SCALE GENOMIC DNA]</scope>
</reference>
<reference evidence="1" key="2">
    <citation type="submission" date="2025-09" db="UniProtKB">
        <authorList>
            <consortium name="EnsemblPlants"/>
        </authorList>
    </citation>
    <scope>IDENTIFICATION</scope>
</reference>
<evidence type="ECO:0000313" key="1">
    <source>
        <dbReference type="EnsemblPlants" id="AVESA.00010b.r2.2DG0385230.1.CDS"/>
    </source>
</evidence>
<sequence length="397" mass="44375">MISMVAVEETSPWAMSFSTAMRNGSMWMGTSISADSYESREEALYSCLETLRRDLPRSYTTSVDQVLQSVKAFAKLLRSETERLLQKLFSKKGVWPEFQEARALCLAKLKHFSDHFDLPNTADKIEEFILSRAKIVLCTACSSFNLRCVRNAPRFNLLVVDEAAQLKECELLIPLQLGIRRAVLIGDECQLPALVKSKLSAKADFGRSLFERLSMLGHPKHLLDVQYRMHPEISKFPLSRFYRSKVTDSPNIVQRDYERKLLAGPMYGPYSFINIQGGMESSGKHDTSLRNAVEVAAVTRIVLRLFEESDGTRSKLSVGVVSPYMAQVRAIQERLSLKRETSGGLSVKIPSVDGFQGAEEDVIIFSAVRANSPMERSGSSSIDADTGKVSELMPLLV</sequence>
<protein>
    <submittedName>
        <fullName evidence="1">Uncharacterized protein</fullName>
    </submittedName>
</protein>
<dbReference type="EnsemblPlants" id="AVESA.00010b.r2.2DG0385230.1">
    <property type="protein sequence ID" value="AVESA.00010b.r2.2DG0385230.1.CDS"/>
    <property type="gene ID" value="AVESA.00010b.r2.2DG0385230"/>
</dbReference>
<dbReference type="Proteomes" id="UP001732700">
    <property type="component" value="Chromosome 2D"/>
</dbReference>
<proteinExistence type="predicted"/>